<dbReference type="EC" id="2.1.1.-" evidence="4"/>
<dbReference type="InterPro" id="IPR051052">
    <property type="entry name" value="Diverse_substrate_MTase"/>
</dbReference>
<proteinExistence type="predicted"/>
<keyword evidence="1 4" id="KW-0489">Methyltransferase</keyword>
<evidence type="ECO:0000256" key="2">
    <source>
        <dbReference type="ARBA" id="ARBA00022679"/>
    </source>
</evidence>
<dbReference type="SUPFAM" id="SSF53335">
    <property type="entry name" value="S-adenosyl-L-methionine-dependent methyltransferases"/>
    <property type="match status" value="1"/>
</dbReference>
<dbReference type="PANTHER" id="PTHR44942:SF4">
    <property type="entry name" value="METHYLTRANSFERASE TYPE 11 DOMAIN-CONTAINING PROTEIN"/>
    <property type="match status" value="1"/>
</dbReference>
<accession>A0ABV1X996</accession>
<dbReference type="PANTHER" id="PTHR44942">
    <property type="entry name" value="METHYLTRANSF_11 DOMAIN-CONTAINING PROTEIN"/>
    <property type="match status" value="1"/>
</dbReference>
<dbReference type="GO" id="GO:0032259">
    <property type="term" value="P:methylation"/>
    <property type="evidence" value="ECO:0007669"/>
    <property type="project" value="UniProtKB-KW"/>
</dbReference>
<comment type="caution">
    <text evidence="4">The sequence shown here is derived from an EMBL/GenBank/DDBJ whole genome shotgun (WGS) entry which is preliminary data.</text>
</comment>
<feature type="domain" description="Methyltransferase" evidence="3">
    <location>
        <begin position="54"/>
        <end position="144"/>
    </location>
</feature>
<dbReference type="Pfam" id="PF13649">
    <property type="entry name" value="Methyltransf_25"/>
    <property type="match status" value="1"/>
</dbReference>
<reference evidence="4 5" key="1">
    <citation type="submission" date="2024-06" db="EMBL/GenBank/DDBJ databases">
        <title>The Natural Products Discovery Center: Release of the First 8490 Sequenced Strains for Exploring Actinobacteria Biosynthetic Diversity.</title>
        <authorList>
            <person name="Kalkreuter E."/>
            <person name="Kautsar S.A."/>
            <person name="Yang D."/>
            <person name="Bader C.D."/>
            <person name="Teijaro C.N."/>
            <person name="Fluegel L."/>
            <person name="Davis C.M."/>
            <person name="Simpson J.R."/>
            <person name="Lauterbach L."/>
            <person name="Steele A.D."/>
            <person name="Gui C."/>
            <person name="Meng S."/>
            <person name="Li G."/>
            <person name="Viehrig K."/>
            <person name="Ye F."/>
            <person name="Su P."/>
            <person name="Kiefer A.F."/>
            <person name="Nichols A."/>
            <person name="Cepeda A.J."/>
            <person name="Yan W."/>
            <person name="Fan B."/>
            <person name="Jiang Y."/>
            <person name="Adhikari A."/>
            <person name="Zheng C.-J."/>
            <person name="Schuster L."/>
            <person name="Cowan T.M."/>
            <person name="Smanski M.J."/>
            <person name="Chevrette M.G."/>
            <person name="De Carvalho L.P.S."/>
            <person name="Shen B."/>
        </authorList>
    </citation>
    <scope>NUCLEOTIDE SEQUENCE [LARGE SCALE GENOMIC DNA]</scope>
    <source>
        <strain evidence="4 5">NPDC000234</strain>
    </source>
</reference>
<evidence type="ECO:0000256" key="1">
    <source>
        <dbReference type="ARBA" id="ARBA00022603"/>
    </source>
</evidence>
<evidence type="ECO:0000259" key="3">
    <source>
        <dbReference type="Pfam" id="PF13649"/>
    </source>
</evidence>
<organism evidence="4 5">
    <name type="scientific">Streptomyces hyaluromycini</name>
    <dbReference type="NCBI Taxonomy" id="1377993"/>
    <lineage>
        <taxon>Bacteria</taxon>
        <taxon>Bacillati</taxon>
        <taxon>Actinomycetota</taxon>
        <taxon>Actinomycetes</taxon>
        <taxon>Kitasatosporales</taxon>
        <taxon>Streptomycetaceae</taxon>
        <taxon>Streptomyces</taxon>
    </lineage>
</organism>
<name>A0ABV1X996_9ACTN</name>
<dbReference type="RefSeq" id="WP_350788585.1">
    <property type="nucleotide sequence ID" value="NZ_JBEPEK010000457.1"/>
</dbReference>
<dbReference type="InterPro" id="IPR041698">
    <property type="entry name" value="Methyltransf_25"/>
</dbReference>
<dbReference type="EMBL" id="JBEPEK010000457">
    <property type="protein sequence ID" value="MER7185566.1"/>
    <property type="molecule type" value="Genomic_DNA"/>
</dbReference>
<protein>
    <submittedName>
        <fullName evidence="4">Class I SAM-dependent methyltransferase</fullName>
        <ecNumber evidence="4">2.1.1.-</ecNumber>
    </submittedName>
</protein>
<gene>
    <name evidence="4" type="ORF">ABT404_39950</name>
</gene>
<dbReference type="InterPro" id="IPR029063">
    <property type="entry name" value="SAM-dependent_MTases_sf"/>
</dbReference>
<dbReference type="GO" id="GO:0008168">
    <property type="term" value="F:methyltransferase activity"/>
    <property type="evidence" value="ECO:0007669"/>
    <property type="project" value="UniProtKB-KW"/>
</dbReference>
<keyword evidence="2 4" id="KW-0808">Transferase</keyword>
<evidence type="ECO:0000313" key="4">
    <source>
        <dbReference type="EMBL" id="MER7185566.1"/>
    </source>
</evidence>
<dbReference type="CDD" id="cd02440">
    <property type="entry name" value="AdoMet_MTases"/>
    <property type="match status" value="1"/>
</dbReference>
<dbReference type="Gene3D" id="3.40.50.150">
    <property type="entry name" value="Vaccinia Virus protein VP39"/>
    <property type="match status" value="1"/>
</dbReference>
<dbReference type="Proteomes" id="UP001474181">
    <property type="component" value="Unassembled WGS sequence"/>
</dbReference>
<keyword evidence="5" id="KW-1185">Reference proteome</keyword>
<evidence type="ECO:0000313" key="5">
    <source>
        <dbReference type="Proteomes" id="UP001474181"/>
    </source>
</evidence>
<sequence length="273" mass="29823">MPCVDALEFRVKEPKLRGIFDQDAERYERARPRYPASLIEELVRVTGAGPGVRVLEIAPGTGKLTVDLAGSGCSITAVEIGPNMAAVARRQLAAFPEVDVVVAAFEQWELPPQPFDAVVCATAFHWIDPAVRMPKAARALRPGGQLGVVATHHVAGGTEDFFAEVQECYERWDPATPPGLRQTRESDLATDTTEFTGSPHFTDVSVQGHAQEITYTTDQYLDVLLTYSNHRALPETARNGLLAGIRGLIDSRYGGVVTKRYWHELITAVRVGA</sequence>